<comment type="caution">
    <text evidence="1">The sequence shown here is derived from an EMBL/GenBank/DDBJ whole genome shotgun (WGS) entry which is preliminary data.</text>
</comment>
<gene>
    <name evidence="1" type="ORF">LCGC14_2465820</name>
</gene>
<dbReference type="EMBL" id="LAZR01038500">
    <property type="protein sequence ID" value="KKL19404.1"/>
    <property type="molecule type" value="Genomic_DNA"/>
</dbReference>
<accession>A0A0F9BBW1</accession>
<reference evidence="1" key="1">
    <citation type="journal article" date="2015" name="Nature">
        <title>Complex archaea that bridge the gap between prokaryotes and eukaryotes.</title>
        <authorList>
            <person name="Spang A."/>
            <person name="Saw J.H."/>
            <person name="Jorgensen S.L."/>
            <person name="Zaremba-Niedzwiedzka K."/>
            <person name="Martijn J."/>
            <person name="Lind A.E."/>
            <person name="van Eijk R."/>
            <person name="Schleper C."/>
            <person name="Guy L."/>
            <person name="Ettema T.J."/>
        </authorList>
    </citation>
    <scope>NUCLEOTIDE SEQUENCE</scope>
</reference>
<organism evidence="1">
    <name type="scientific">marine sediment metagenome</name>
    <dbReference type="NCBI Taxonomy" id="412755"/>
    <lineage>
        <taxon>unclassified sequences</taxon>
        <taxon>metagenomes</taxon>
        <taxon>ecological metagenomes</taxon>
    </lineage>
</organism>
<dbReference type="AlphaFoldDB" id="A0A0F9BBW1"/>
<evidence type="ECO:0000313" key="1">
    <source>
        <dbReference type="EMBL" id="KKL19404.1"/>
    </source>
</evidence>
<sequence>MEDRLLTENERVHAVARVDIEMVKFETDKDPRGYDYDIKKLITLQEDELLKAQDIKSRADCHRGNR</sequence>
<protein>
    <submittedName>
        <fullName evidence="1">Uncharacterized protein</fullName>
    </submittedName>
</protein>
<proteinExistence type="predicted"/>
<name>A0A0F9BBW1_9ZZZZ</name>